<dbReference type="EMBL" id="JACGDG010000053">
    <property type="protein sequence ID" value="MBA6119420.1"/>
    <property type="molecule type" value="Genomic_DNA"/>
</dbReference>
<evidence type="ECO:0000313" key="2">
    <source>
        <dbReference type="Proteomes" id="UP000553948"/>
    </source>
</evidence>
<sequence>MTPQEQREITKHLNNHASHLNTLTAIISGLISELAAAGGPESLERAKARALDTAKQMHRPMQPNADTSAISRAFDAAKLPG</sequence>
<dbReference type="Proteomes" id="UP000553948">
    <property type="component" value="Unassembled WGS sequence"/>
</dbReference>
<dbReference type="RefSeq" id="WP_182387787.1">
    <property type="nucleotide sequence ID" value="NZ_JACGDG010000053.1"/>
</dbReference>
<protein>
    <submittedName>
        <fullName evidence="1">Uncharacterized protein</fullName>
    </submittedName>
</protein>
<gene>
    <name evidence="1" type="ORF">H4C47_27385</name>
</gene>
<accession>A0A7W2L6M4</accession>
<organism evidence="1 2">
    <name type="scientific">Pseudomonas putida</name>
    <name type="common">Arthrobacter siderocapsulatus</name>
    <dbReference type="NCBI Taxonomy" id="303"/>
    <lineage>
        <taxon>Bacteria</taxon>
        <taxon>Pseudomonadati</taxon>
        <taxon>Pseudomonadota</taxon>
        <taxon>Gammaproteobacteria</taxon>
        <taxon>Pseudomonadales</taxon>
        <taxon>Pseudomonadaceae</taxon>
        <taxon>Pseudomonas</taxon>
    </lineage>
</organism>
<evidence type="ECO:0000313" key="1">
    <source>
        <dbReference type="EMBL" id="MBA6119420.1"/>
    </source>
</evidence>
<proteinExistence type="predicted"/>
<name>A0A7W2L6M4_PSEPU</name>
<comment type="caution">
    <text evidence="1">The sequence shown here is derived from an EMBL/GenBank/DDBJ whole genome shotgun (WGS) entry which is preliminary data.</text>
</comment>
<reference evidence="1 2" key="1">
    <citation type="submission" date="2020-07" db="EMBL/GenBank/DDBJ databases">
        <title>Diversity of carbapenemase encoding genes among Pseudomonas putida group clinical isolates in a tertiary Brazilian hospital.</title>
        <authorList>
            <person name="Alberto-Lei F."/>
            <person name="Nodari C.S."/>
            <person name="Streling A.P."/>
            <person name="Paulino J.T."/>
            <person name="Bessa-Neto F.O."/>
            <person name="Cayo R."/>
            <person name="Gales A.C."/>
        </authorList>
    </citation>
    <scope>NUCLEOTIDE SEQUENCE [LARGE SCALE GENOMIC DNA]</scope>
    <source>
        <strain evidence="1 2">12464</strain>
    </source>
</reference>
<dbReference type="AlphaFoldDB" id="A0A7W2L6M4"/>